<evidence type="ECO:0000256" key="1">
    <source>
        <dbReference type="SAM" id="SignalP"/>
    </source>
</evidence>
<keyword evidence="3" id="KW-1185">Reference proteome</keyword>
<dbReference type="EMBL" id="LJAM02000080">
    <property type="protein sequence ID" value="RAP71937.1"/>
    <property type="molecule type" value="Genomic_DNA"/>
</dbReference>
<keyword evidence="1" id="KW-0732">Signal</keyword>
<comment type="caution">
    <text evidence="2">The sequence shown here is derived from an EMBL/GenBank/DDBJ whole genome shotgun (WGS) entry which is preliminary data.</text>
</comment>
<proteinExistence type="predicted"/>
<name>A0A328TMY6_9GAMM</name>
<reference evidence="2" key="1">
    <citation type="submission" date="2018-04" db="EMBL/GenBank/DDBJ databases">
        <title>Genomes of the Obligate Erwinia dacicola and Facultative Enterobacter sp. OLF Endosymbionts of the Olive Fruit fly, Bactrocera oleae.</title>
        <authorList>
            <person name="Estes A.M."/>
            <person name="Hearn D.J."/>
            <person name="Agarwal S."/>
            <person name="Pierson E.A."/>
            <person name="Dunning-Hotopp J.C."/>
        </authorList>
    </citation>
    <scope>NUCLEOTIDE SEQUENCE [LARGE SCALE GENOMIC DNA]</scope>
    <source>
        <strain evidence="2">Oroville</strain>
    </source>
</reference>
<accession>A0A328TMY6</accession>
<protein>
    <submittedName>
        <fullName evidence="2">Uncharacterized protein</fullName>
    </submittedName>
</protein>
<dbReference type="Proteomes" id="UP000244334">
    <property type="component" value="Unassembled WGS sequence"/>
</dbReference>
<organism evidence="2 3">
    <name type="scientific">Candidatus Erwinia dacicola</name>
    <dbReference type="NCBI Taxonomy" id="252393"/>
    <lineage>
        <taxon>Bacteria</taxon>
        <taxon>Pseudomonadati</taxon>
        <taxon>Pseudomonadota</taxon>
        <taxon>Gammaproteobacteria</taxon>
        <taxon>Enterobacterales</taxon>
        <taxon>Erwiniaceae</taxon>
        <taxon>Erwinia</taxon>
    </lineage>
</organism>
<sequence>MKSLFKVTLSATTMAVALNATLTMAASASQAKIEKDATENG</sequence>
<gene>
    <name evidence="2" type="ORF">ACZ87_01235</name>
</gene>
<evidence type="ECO:0000313" key="3">
    <source>
        <dbReference type="Proteomes" id="UP000244334"/>
    </source>
</evidence>
<feature type="signal peptide" evidence="1">
    <location>
        <begin position="1"/>
        <end position="25"/>
    </location>
</feature>
<feature type="chain" id="PRO_5016278961" evidence="1">
    <location>
        <begin position="26"/>
        <end position="41"/>
    </location>
</feature>
<evidence type="ECO:0000313" key="2">
    <source>
        <dbReference type="EMBL" id="RAP71937.1"/>
    </source>
</evidence>
<dbReference type="AlphaFoldDB" id="A0A328TMY6"/>